<accession>A0A0F9FA84</accession>
<comment type="caution">
    <text evidence="1">The sequence shown here is derived from an EMBL/GenBank/DDBJ whole genome shotgun (WGS) entry which is preliminary data.</text>
</comment>
<sequence>DIKRAELDYTEFHTQFFKKLLEVKKIEKSAFKMS</sequence>
<dbReference type="AlphaFoldDB" id="A0A0F9FA84"/>
<gene>
    <name evidence="1" type="ORF">LCGC14_1977260</name>
</gene>
<reference evidence="1" key="1">
    <citation type="journal article" date="2015" name="Nature">
        <title>Complex archaea that bridge the gap between prokaryotes and eukaryotes.</title>
        <authorList>
            <person name="Spang A."/>
            <person name="Saw J.H."/>
            <person name="Jorgensen S.L."/>
            <person name="Zaremba-Niedzwiedzka K."/>
            <person name="Martijn J."/>
            <person name="Lind A.E."/>
            <person name="van Eijk R."/>
            <person name="Schleper C."/>
            <person name="Guy L."/>
            <person name="Ettema T.J."/>
        </authorList>
    </citation>
    <scope>NUCLEOTIDE SEQUENCE</scope>
</reference>
<dbReference type="EMBL" id="LAZR01022057">
    <property type="protein sequence ID" value="KKL83183.1"/>
    <property type="molecule type" value="Genomic_DNA"/>
</dbReference>
<organism evidence="1">
    <name type="scientific">marine sediment metagenome</name>
    <dbReference type="NCBI Taxonomy" id="412755"/>
    <lineage>
        <taxon>unclassified sequences</taxon>
        <taxon>metagenomes</taxon>
        <taxon>ecological metagenomes</taxon>
    </lineage>
</organism>
<name>A0A0F9FA84_9ZZZZ</name>
<feature type="non-terminal residue" evidence="1">
    <location>
        <position position="1"/>
    </location>
</feature>
<protein>
    <submittedName>
        <fullName evidence="1">Uncharacterized protein</fullName>
    </submittedName>
</protein>
<proteinExistence type="predicted"/>
<evidence type="ECO:0000313" key="1">
    <source>
        <dbReference type="EMBL" id="KKL83183.1"/>
    </source>
</evidence>